<name>A0A177N5Y4_9GAMM</name>
<dbReference type="PANTHER" id="PTHR33747">
    <property type="entry name" value="UPF0225 PROTEIN SCO1677"/>
    <property type="match status" value="1"/>
</dbReference>
<dbReference type="PANTHER" id="PTHR33747:SF1">
    <property type="entry name" value="ADENYLATE CYCLASE-ASSOCIATED CAP C-TERMINAL DOMAIN-CONTAINING PROTEIN"/>
    <property type="match status" value="1"/>
</dbReference>
<dbReference type="Pfam" id="PF02810">
    <property type="entry name" value="SEC-C"/>
    <property type="match status" value="2"/>
</dbReference>
<dbReference type="Proteomes" id="UP000077628">
    <property type="component" value="Unassembled WGS sequence"/>
</dbReference>
<evidence type="ECO:0000259" key="1">
    <source>
        <dbReference type="Pfam" id="PF17775"/>
    </source>
</evidence>
<accession>A0A177N5Y4</accession>
<sequence>MITLNNENSTCLCGSGLSYADCCQPFHDGRQIPKTAAALMRSRFTAYAGQNAAYLLDTWAIETRPPDIDFSKESANWQSLTIVDTKKGGELDAKGIVEFKAFYRQDDNDHFMHEISRFVKTGGRWYYLDGKIKAAGRVGITTDTGRNAPCACGSGKKFKRCCGR</sequence>
<dbReference type="InterPro" id="IPR032710">
    <property type="entry name" value="NTF2-like_dom_sf"/>
</dbReference>
<feature type="domain" description="YchJ-like middle NTF2-like" evidence="1">
    <location>
        <begin position="35"/>
        <end position="130"/>
    </location>
</feature>
<dbReference type="OrthoDB" id="21421at2"/>
<reference evidence="3" key="1">
    <citation type="submission" date="2016-03" db="EMBL/GenBank/DDBJ databases">
        <authorList>
            <person name="Heylen K."/>
            <person name="De Vos P."/>
            <person name="Vekeman B."/>
        </authorList>
    </citation>
    <scope>NUCLEOTIDE SEQUENCE [LARGE SCALE GENOMIC DNA]</scope>
    <source>
        <strain evidence="3">R-45383</strain>
    </source>
</reference>
<dbReference type="AlphaFoldDB" id="A0A177N5Y4"/>
<comment type="caution">
    <text evidence="2">The sequence shown here is derived from an EMBL/GenBank/DDBJ whole genome shotgun (WGS) entry which is preliminary data.</text>
</comment>
<evidence type="ECO:0000313" key="2">
    <source>
        <dbReference type="EMBL" id="OAI13438.1"/>
    </source>
</evidence>
<dbReference type="Gene3D" id="3.10.450.50">
    <property type="match status" value="1"/>
</dbReference>
<dbReference type="EMBL" id="LUUK01000210">
    <property type="protein sequence ID" value="OAI13438.1"/>
    <property type="molecule type" value="Genomic_DNA"/>
</dbReference>
<dbReference type="Pfam" id="PF17775">
    <property type="entry name" value="YchJ_M-like"/>
    <property type="match status" value="1"/>
</dbReference>
<dbReference type="InterPro" id="IPR004027">
    <property type="entry name" value="SEC_C_motif"/>
</dbReference>
<organism evidence="2 3">
    <name type="scientific">Methylomonas koyamae</name>
    <dbReference type="NCBI Taxonomy" id="702114"/>
    <lineage>
        <taxon>Bacteria</taxon>
        <taxon>Pseudomonadati</taxon>
        <taxon>Pseudomonadota</taxon>
        <taxon>Gammaproteobacteria</taxon>
        <taxon>Methylococcales</taxon>
        <taxon>Methylococcaceae</taxon>
        <taxon>Methylomonas</taxon>
    </lineage>
</organism>
<protein>
    <submittedName>
        <fullName evidence="2">Zinc chelation protein SecC</fullName>
    </submittedName>
</protein>
<evidence type="ECO:0000313" key="3">
    <source>
        <dbReference type="Proteomes" id="UP000077628"/>
    </source>
</evidence>
<dbReference type="NCBIfam" id="NF002486">
    <property type="entry name" value="PRK01752.1"/>
    <property type="match status" value="1"/>
</dbReference>
<dbReference type="InterPro" id="IPR048469">
    <property type="entry name" value="YchJ-like_M"/>
</dbReference>
<gene>
    <name evidence="2" type="ORF">A1355_13505</name>
</gene>
<dbReference type="SUPFAM" id="SSF54427">
    <property type="entry name" value="NTF2-like"/>
    <property type="match status" value="1"/>
</dbReference>
<keyword evidence="3" id="KW-1185">Reference proteome</keyword>
<dbReference type="RefSeq" id="WP_064031237.1">
    <property type="nucleotide sequence ID" value="NZ_LUUK01000210.1"/>
</dbReference>
<dbReference type="SUPFAM" id="SSF103642">
    <property type="entry name" value="Sec-C motif"/>
    <property type="match status" value="1"/>
</dbReference>
<proteinExistence type="predicted"/>